<proteinExistence type="predicted"/>
<gene>
    <name evidence="1" type="ORF">AMC99_00755</name>
</gene>
<name>A0A0M4MSD8_9SPHN</name>
<evidence type="ECO:0000313" key="1">
    <source>
        <dbReference type="EMBL" id="ALE16058.1"/>
    </source>
</evidence>
<protein>
    <submittedName>
        <fullName evidence="1">Uncharacterized protein</fullName>
    </submittedName>
</protein>
<evidence type="ECO:0000313" key="2">
    <source>
        <dbReference type="Proteomes" id="UP000057938"/>
    </source>
</evidence>
<keyword evidence="2" id="KW-1185">Reference proteome</keyword>
<accession>A0A0M4MSD8</accession>
<sequence length="38" mass="3974">MIAAATSCNPASKNMPQSAIGIFDAVRILEAIPGMQRV</sequence>
<reference evidence="1 2" key="1">
    <citation type="submission" date="2015-09" db="EMBL/GenBank/DDBJ databases">
        <title>Complete genome sequence of a benzo[a]pyrene-degrading bacterium Altererythrobacter epoxidivorans CGMCC 1.7731T.</title>
        <authorList>
            <person name="Li Z."/>
            <person name="Cheng H."/>
            <person name="Huo Y."/>
            <person name="Xu X."/>
        </authorList>
    </citation>
    <scope>NUCLEOTIDE SEQUENCE [LARGE SCALE GENOMIC DNA]</scope>
    <source>
        <strain evidence="1 2">CGMCC 1.7731</strain>
    </source>
</reference>
<dbReference type="AlphaFoldDB" id="A0A0M4MSD8"/>
<dbReference type="EMBL" id="CP012669">
    <property type="protein sequence ID" value="ALE16058.1"/>
    <property type="molecule type" value="Genomic_DNA"/>
</dbReference>
<dbReference type="KEGG" id="aep:AMC99_00755"/>
<dbReference type="Proteomes" id="UP000057938">
    <property type="component" value="Chromosome"/>
</dbReference>
<organism evidence="1 2">
    <name type="scientific">Altererythrobacter epoxidivorans</name>
    <dbReference type="NCBI Taxonomy" id="361183"/>
    <lineage>
        <taxon>Bacteria</taxon>
        <taxon>Pseudomonadati</taxon>
        <taxon>Pseudomonadota</taxon>
        <taxon>Alphaproteobacteria</taxon>
        <taxon>Sphingomonadales</taxon>
        <taxon>Erythrobacteraceae</taxon>
        <taxon>Altererythrobacter</taxon>
    </lineage>
</organism>